<evidence type="ECO:0000313" key="2">
    <source>
        <dbReference type="Proteomes" id="UP001596104"/>
    </source>
</evidence>
<comment type="caution">
    <text evidence="1">The sequence shown here is derived from an EMBL/GenBank/DDBJ whole genome shotgun (WGS) entry which is preliminary data.</text>
</comment>
<dbReference type="EMBL" id="JBHSLV010000072">
    <property type="protein sequence ID" value="MFC5396607.1"/>
    <property type="molecule type" value="Genomic_DNA"/>
</dbReference>
<protein>
    <recommendedName>
        <fullName evidence="3">CsbD-like protein</fullName>
    </recommendedName>
</protein>
<gene>
    <name evidence="1" type="ORF">ACFPPC_28580</name>
</gene>
<reference evidence="2" key="1">
    <citation type="journal article" date="2019" name="Int. J. Syst. Evol. Microbiol.">
        <title>The Global Catalogue of Microorganisms (GCM) 10K type strain sequencing project: providing services to taxonomists for standard genome sequencing and annotation.</title>
        <authorList>
            <consortium name="The Broad Institute Genomics Platform"/>
            <consortium name="The Broad Institute Genome Sequencing Center for Infectious Disease"/>
            <person name="Wu L."/>
            <person name="Ma J."/>
        </authorList>
    </citation>
    <scope>NUCLEOTIDE SEQUENCE [LARGE SCALE GENOMIC DNA]</scope>
    <source>
        <strain evidence="2">CGMCC 1.16326</strain>
    </source>
</reference>
<keyword evidence="2" id="KW-1185">Reference proteome</keyword>
<proteinExistence type="predicted"/>
<name>A0ABW0HH58_9HYPH</name>
<evidence type="ECO:0000313" key="1">
    <source>
        <dbReference type="EMBL" id="MFC5396607.1"/>
    </source>
</evidence>
<dbReference type="Proteomes" id="UP001596104">
    <property type="component" value="Unassembled WGS sequence"/>
</dbReference>
<organism evidence="1 2">
    <name type="scientific">Bosea vestrisii</name>
    <dbReference type="NCBI Taxonomy" id="151416"/>
    <lineage>
        <taxon>Bacteria</taxon>
        <taxon>Pseudomonadati</taxon>
        <taxon>Pseudomonadota</taxon>
        <taxon>Alphaproteobacteria</taxon>
        <taxon>Hyphomicrobiales</taxon>
        <taxon>Boseaceae</taxon>
        <taxon>Bosea</taxon>
    </lineage>
</organism>
<accession>A0ABW0HH58</accession>
<sequence length="54" mass="5850">MVSKIVVGRAEKIGFIAAGFARKGGREGSDAAIARATPARIGREKRQIMRSDEY</sequence>
<evidence type="ECO:0008006" key="3">
    <source>
        <dbReference type="Google" id="ProtNLM"/>
    </source>
</evidence>
<dbReference type="RefSeq" id="WP_377013343.1">
    <property type="nucleotide sequence ID" value="NZ_JBHSLV010000072.1"/>
</dbReference>